<comment type="subcellular location">
    <subcellularLocation>
        <location evidence="1 8">Cell outer membrane</location>
        <topology evidence="1 8">Multi-pass membrane protein</topology>
    </subcellularLocation>
</comment>
<keyword evidence="7 8" id="KW-0998">Cell outer membrane</keyword>
<dbReference type="Gene3D" id="2.40.170.20">
    <property type="entry name" value="TonB-dependent receptor, beta-barrel domain"/>
    <property type="match status" value="1"/>
</dbReference>
<evidence type="ECO:0000259" key="11">
    <source>
        <dbReference type="Pfam" id="PF00593"/>
    </source>
</evidence>
<gene>
    <name evidence="13" type="primary">cirA_8</name>
    <name evidence="13" type="ORF">BHE75_04364</name>
</gene>
<evidence type="ECO:0000256" key="10">
    <source>
        <dbReference type="SAM" id="SignalP"/>
    </source>
</evidence>
<comment type="caution">
    <text evidence="13">The sequence shown here is derived from an EMBL/GenBank/DDBJ whole genome shotgun (WGS) entry which is preliminary data.</text>
</comment>
<keyword evidence="3 8" id="KW-1134">Transmembrane beta strand</keyword>
<evidence type="ECO:0000256" key="4">
    <source>
        <dbReference type="ARBA" id="ARBA00022692"/>
    </source>
</evidence>
<evidence type="ECO:0000313" key="13">
    <source>
        <dbReference type="EMBL" id="OHT17860.1"/>
    </source>
</evidence>
<accession>A0A1S1HBJ3</accession>
<dbReference type="EMBL" id="MIPT01000002">
    <property type="protein sequence ID" value="OHT17860.1"/>
    <property type="molecule type" value="Genomic_DNA"/>
</dbReference>
<dbReference type="PANTHER" id="PTHR47234">
    <property type="match status" value="1"/>
</dbReference>
<dbReference type="SUPFAM" id="SSF56935">
    <property type="entry name" value="Porins"/>
    <property type="match status" value="1"/>
</dbReference>
<keyword evidence="14" id="KW-1185">Reference proteome</keyword>
<dbReference type="Pfam" id="PF00593">
    <property type="entry name" value="TonB_dep_Rec_b-barrel"/>
    <property type="match status" value="1"/>
</dbReference>
<dbReference type="InterPro" id="IPR036942">
    <property type="entry name" value="Beta-barrel_TonB_sf"/>
</dbReference>
<feature type="domain" description="TonB-dependent receptor plug" evidence="12">
    <location>
        <begin position="58"/>
        <end position="170"/>
    </location>
</feature>
<keyword evidence="6 8" id="KW-0472">Membrane</keyword>
<dbReference type="RefSeq" id="WP_070936263.1">
    <property type="nucleotide sequence ID" value="NZ_MIPT01000002.1"/>
</dbReference>
<evidence type="ECO:0000256" key="9">
    <source>
        <dbReference type="RuleBase" id="RU003357"/>
    </source>
</evidence>
<sequence length="900" mass="95756">MTIRMALLGSAAIVAGCAAPALAQADPTPQPKAQVLGDDSDIVVTGSRIRRQDLAGVGPATVVTAEQIQNTGIVNIETALQRLPANAGFAGNQTSAYWTNNGYGTAQVNLRGLGIKRTLVLLNGRRLVAGGTGANSSPDLNMIPVVALARTDVLKDGASAIYGADAMAGVVNLVTRTDYEGLGLSVRQGITERGDGSDLTADLLWGIRNDRGGFMAAVTYQKTSAVNMASRAPCSLAETTPGSLSCVNSASTIGGRAVLPNGQQINFNQVPGGNGNFYEPYSPAKHNFNSNPFLNAVSPVERVSTAFFADYALTDGIQAFGEFLYTFRKSNQIATPGTLRNLSIPASNPTNPTGQNLVLAQRRLAEPGARHFFQETDTWQGTFGLRGKLANDWAWEVAGSFGRNTAVDGSTNIANLERVANTLDRSKCSSTAGAAIPCGDYLGFGDLTPQVLDYILFTSRDRGGNELGTVTADLNGDLFSLPAGAVSFATGVVYRREKGWRDPDPLTVLGVANVNQQDPISGSSTAKEAYLELSVPVLANTAFAKALTLDGAVRYSDYNLFGSDWNYKLSADWVVNDSIRLRGTYGTGFRIPNVPELFGGVSEGNLTTTDPCSRYTSSGNVTLIANCQASGVPANYTQLGTTILTTVGGNQSLRPESSTTWTVGTVISPRGIIPGLSLTADWFDIKIKDAIRAIPGSTKLAVCYASQNLSHPFCSDFTRSALTGEVTYLSAQPINTGREEMNGLDLGLVYSGAVGEVKISLDLNMTYLNKYVVNPFPGGAPIYFDGFIGGGNGGYPKWRGYGVLTAEKDGISATWSTQWIGKATDFNASAGDIGYRTPNVFYHNLQLAFAIDEKTRFQIGADNLFDRKAPYIQSFTDANTDTMTYDLLGRRFYAGFRTAF</sequence>
<feature type="chain" id="PRO_5010225686" evidence="10">
    <location>
        <begin position="26"/>
        <end position="900"/>
    </location>
</feature>
<keyword evidence="13" id="KW-0675">Receptor</keyword>
<dbReference type="Gene3D" id="2.170.130.10">
    <property type="entry name" value="TonB-dependent receptor, plug domain"/>
    <property type="match status" value="1"/>
</dbReference>
<dbReference type="InterPro" id="IPR000531">
    <property type="entry name" value="Beta-barrel_TonB"/>
</dbReference>
<keyword evidence="4 8" id="KW-0812">Transmembrane</keyword>
<dbReference type="GO" id="GO:0009279">
    <property type="term" value="C:cell outer membrane"/>
    <property type="evidence" value="ECO:0007669"/>
    <property type="project" value="UniProtKB-SubCell"/>
</dbReference>
<dbReference type="AlphaFoldDB" id="A0A1S1HBJ3"/>
<dbReference type="InterPro" id="IPR037066">
    <property type="entry name" value="Plug_dom_sf"/>
</dbReference>
<evidence type="ECO:0000313" key="14">
    <source>
        <dbReference type="Proteomes" id="UP000179467"/>
    </source>
</evidence>
<keyword evidence="10" id="KW-0732">Signal</keyword>
<evidence type="ECO:0000256" key="8">
    <source>
        <dbReference type="PROSITE-ProRule" id="PRU01360"/>
    </source>
</evidence>
<evidence type="ECO:0000256" key="5">
    <source>
        <dbReference type="ARBA" id="ARBA00023077"/>
    </source>
</evidence>
<dbReference type="PANTHER" id="PTHR47234:SF2">
    <property type="entry name" value="TONB-DEPENDENT RECEPTOR"/>
    <property type="match status" value="1"/>
</dbReference>
<dbReference type="OrthoDB" id="7051241at2"/>
<dbReference type="PROSITE" id="PS52016">
    <property type="entry name" value="TONB_DEPENDENT_REC_3"/>
    <property type="match status" value="1"/>
</dbReference>
<dbReference type="PROSITE" id="PS51257">
    <property type="entry name" value="PROKAR_LIPOPROTEIN"/>
    <property type="match status" value="1"/>
</dbReference>
<protein>
    <submittedName>
        <fullName evidence="13">Colicin I receptor</fullName>
    </submittedName>
</protein>
<dbReference type="InterPro" id="IPR012910">
    <property type="entry name" value="Plug_dom"/>
</dbReference>
<comment type="similarity">
    <text evidence="8 9">Belongs to the TonB-dependent receptor family.</text>
</comment>
<evidence type="ECO:0000256" key="7">
    <source>
        <dbReference type="ARBA" id="ARBA00023237"/>
    </source>
</evidence>
<reference evidence="13 14" key="1">
    <citation type="submission" date="2016-09" db="EMBL/GenBank/DDBJ databases">
        <title>Metabolic pathway, cell adaptation mechanisms and a novel monoxygenase revealed through proteogenomic-transcription analysis of a Sphingomonas haloaromaticamans strain degrading the fungicide ortho-phenylphenol.</title>
        <authorList>
            <person name="Perruchon C."/>
            <person name="Papadopoulou E.S."/>
            <person name="Rousidou C."/>
            <person name="Vasileiadis S."/>
            <person name="Tanou G."/>
            <person name="Amoutzias G."/>
            <person name="Molassiotis A."/>
            <person name="Karpouzas D.G."/>
        </authorList>
    </citation>
    <scope>NUCLEOTIDE SEQUENCE [LARGE SCALE GENOMIC DNA]</scope>
    <source>
        <strain evidence="13 14">P3</strain>
    </source>
</reference>
<dbReference type="Proteomes" id="UP000179467">
    <property type="component" value="Unassembled WGS sequence"/>
</dbReference>
<dbReference type="InterPro" id="IPR039426">
    <property type="entry name" value="TonB-dep_rcpt-like"/>
</dbReference>
<dbReference type="Pfam" id="PF07715">
    <property type="entry name" value="Plug"/>
    <property type="match status" value="1"/>
</dbReference>
<evidence type="ECO:0000256" key="1">
    <source>
        <dbReference type="ARBA" id="ARBA00004571"/>
    </source>
</evidence>
<proteinExistence type="inferred from homology"/>
<feature type="signal peptide" evidence="10">
    <location>
        <begin position="1"/>
        <end position="25"/>
    </location>
</feature>
<evidence type="ECO:0000256" key="6">
    <source>
        <dbReference type="ARBA" id="ARBA00023136"/>
    </source>
</evidence>
<feature type="domain" description="TonB-dependent receptor-like beta-barrel" evidence="11">
    <location>
        <begin position="330"/>
        <end position="864"/>
    </location>
</feature>
<evidence type="ECO:0000256" key="2">
    <source>
        <dbReference type="ARBA" id="ARBA00022448"/>
    </source>
</evidence>
<evidence type="ECO:0000259" key="12">
    <source>
        <dbReference type="Pfam" id="PF07715"/>
    </source>
</evidence>
<organism evidence="13 14">
    <name type="scientific">Edaphosphingomonas haloaromaticamans</name>
    <dbReference type="NCBI Taxonomy" id="653954"/>
    <lineage>
        <taxon>Bacteria</taxon>
        <taxon>Pseudomonadati</taxon>
        <taxon>Pseudomonadota</taxon>
        <taxon>Alphaproteobacteria</taxon>
        <taxon>Sphingomonadales</taxon>
        <taxon>Rhizorhabdaceae</taxon>
        <taxon>Edaphosphingomonas</taxon>
    </lineage>
</organism>
<keyword evidence="5 9" id="KW-0798">TonB box</keyword>
<keyword evidence="2 8" id="KW-0813">Transport</keyword>
<name>A0A1S1HBJ3_9SPHN</name>
<evidence type="ECO:0000256" key="3">
    <source>
        <dbReference type="ARBA" id="ARBA00022452"/>
    </source>
</evidence>